<evidence type="ECO:0000256" key="3">
    <source>
        <dbReference type="HAMAP-Rule" id="MF_00385"/>
    </source>
</evidence>
<accession>A0A931YDY3</accession>
<dbReference type="Gene3D" id="3.30.1320.10">
    <property type="match status" value="1"/>
</dbReference>
<dbReference type="InterPro" id="IPR023803">
    <property type="entry name" value="Ribosomal_bS16_dom_sf"/>
</dbReference>
<name>A0A931YDY3_9BACT</name>
<dbReference type="GO" id="GO:0006412">
    <property type="term" value="P:translation"/>
    <property type="evidence" value="ECO:0007669"/>
    <property type="project" value="UniProtKB-UniRule"/>
</dbReference>
<dbReference type="Proteomes" id="UP000786662">
    <property type="component" value="Unassembled WGS sequence"/>
</dbReference>
<evidence type="ECO:0000256" key="2">
    <source>
        <dbReference type="ARBA" id="ARBA00023274"/>
    </source>
</evidence>
<proteinExistence type="inferred from homology"/>
<dbReference type="SUPFAM" id="SSF54565">
    <property type="entry name" value="Ribosomal protein S16"/>
    <property type="match status" value="1"/>
</dbReference>
<comment type="similarity">
    <text evidence="3">Belongs to the bacterial ribosomal protein bS16 family.</text>
</comment>
<dbReference type="NCBIfam" id="TIGR00002">
    <property type="entry name" value="S16"/>
    <property type="match status" value="1"/>
</dbReference>
<dbReference type="InterPro" id="IPR000307">
    <property type="entry name" value="Ribosomal_bS16"/>
</dbReference>
<dbReference type="Proteomes" id="UP000709672">
    <property type="component" value="Unassembled WGS sequence"/>
</dbReference>
<dbReference type="EMBL" id="JACPHQ010000043">
    <property type="protein sequence ID" value="MBI2466189.1"/>
    <property type="molecule type" value="Genomic_DNA"/>
</dbReference>
<evidence type="ECO:0000313" key="5">
    <source>
        <dbReference type="EMBL" id="MBI2052522.1"/>
    </source>
</evidence>
<feature type="compositionally biased region" description="Basic and acidic residues" evidence="4">
    <location>
        <begin position="95"/>
        <end position="109"/>
    </location>
</feature>
<dbReference type="PANTHER" id="PTHR12919">
    <property type="entry name" value="30S RIBOSOMAL PROTEIN S16"/>
    <property type="match status" value="1"/>
</dbReference>
<gene>
    <name evidence="3 6" type="primary">rpsP</name>
    <name evidence="5" type="ORF">HYT38_02485</name>
    <name evidence="6" type="ORF">HYV66_03135</name>
</gene>
<dbReference type="PANTHER" id="PTHR12919:SF20">
    <property type="entry name" value="SMALL RIBOSOMAL SUBUNIT PROTEIN BS16M"/>
    <property type="match status" value="1"/>
</dbReference>
<dbReference type="GO" id="GO:0015935">
    <property type="term" value="C:small ribosomal subunit"/>
    <property type="evidence" value="ECO:0007669"/>
    <property type="project" value="TreeGrafter"/>
</dbReference>
<dbReference type="HAMAP" id="MF_00385">
    <property type="entry name" value="Ribosomal_bS16"/>
    <property type="match status" value="1"/>
</dbReference>
<keyword evidence="1 3" id="KW-0689">Ribosomal protein</keyword>
<dbReference type="EMBL" id="JACOYY010000069">
    <property type="protein sequence ID" value="MBI2052522.1"/>
    <property type="molecule type" value="Genomic_DNA"/>
</dbReference>
<organism evidence="6 7">
    <name type="scientific">Candidatus Sungiibacteriota bacterium</name>
    <dbReference type="NCBI Taxonomy" id="2750080"/>
    <lineage>
        <taxon>Bacteria</taxon>
        <taxon>Candidatus Sungiibacteriota</taxon>
    </lineage>
</organism>
<protein>
    <recommendedName>
        <fullName evidence="3">Small ribosomal subunit protein bS16</fullName>
    </recommendedName>
</protein>
<evidence type="ECO:0000256" key="1">
    <source>
        <dbReference type="ARBA" id="ARBA00022980"/>
    </source>
</evidence>
<comment type="caution">
    <text evidence="6">The sequence shown here is derived from an EMBL/GenBank/DDBJ whole genome shotgun (WGS) entry which is preliminary data.</text>
</comment>
<dbReference type="Pfam" id="PF00886">
    <property type="entry name" value="Ribosomal_S16"/>
    <property type="match status" value="1"/>
</dbReference>
<keyword evidence="2 3" id="KW-0687">Ribonucleoprotein</keyword>
<feature type="region of interest" description="Disordered" evidence="4">
    <location>
        <begin position="83"/>
        <end position="119"/>
    </location>
</feature>
<dbReference type="GO" id="GO:0005737">
    <property type="term" value="C:cytoplasm"/>
    <property type="evidence" value="ECO:0007669"/>
    <property type="project" value="UniProtKB-ARBA"/>
</dbReference>
<dbReference type="AlphaFoldDB" id="A0A931YDY3"/>
<reference evidence="6" key="1">
    <citation type="submission" date="2020-07" db="EMBL/GenBank/DDBJ databases">
        <title>Huge and variable diversity of episymbiotic CPR bacteria and DPANN archaea in groundwater ecosystems.</title>
        <authorList>
            <person name="He C.Y."/>
            <person name="Keren R."/>
            <person name="Whittaker M."/>
            <person name="Farag I.F."/>
            <person name="Doudna J."/>
            <person name="Cate J.H.D."/>
            <person name="Banfield J.F."/>
        </authorList>
    </citation>
    <scope>NUCLEOTIDE SEQUENCE</scope>
    <source>
        <strain evidence="5">NC_groundwater_191_Ag_S-0.1um_45_8</strain>
        <strain evidence="6">NC_groundwater_418_Ag_B-0.1um_45_10</strain>
    </source>
</reference>
<sequence>MLVIRLQRIGKKHQAVFRIVLQDSRWKPQGKALEMLGFYNPHSKEKQIQTERVKFWISKGAQPSPTLHNMFVDAGIVTGEKVKHWQPKKGQAGKAKTEAKAEPVKEKIVAEASPAEVAS</sequence>
<evidence type="ECO:0000256" key="4">
    <source>
        <dbReference type="SAM" id="MobiDB-lite"/>
    </source>
</evidence>
<dbReference type="GO" id="GO:0003735">
    <property type="term" value="F:structural constituent of ribosome"/>
    <property type="evidence" value="ECO:0007669"/>
    <property type="project" value="InterPro"/>
</dbReference>
<evidence type="ECO:0000313" key="7">
    <source>
        <dbReference type="Proteomes" id="UP000709672"/>
    </source>
</evidence>
<evidence type="ECO:0000313" key="6">
    <source>
        <dbReference type="EMBL" id="MBI2466189.1"/>
    </source>
</evidence>